<dbReference type="PROSITE" id="PS00065">
    <property type="entry name" value="D_2_HYDROXYACID_DH_1"/>
    <property type="match status" value="1"/>
</dbReference>
<dbReference type="InterPro" id="IPR036291">
    <property type="entry name" value="NAD(P)-bd_dom_sf"/>
</dbReference>
<dbReference type="PROSITE" id="PS00671">
    <property type="entry name" value="D_2_HYDROXYACID_DH_3"/>
    <property type="match status" value="1"/>
</dbReference>
<organism evidence="7 8">
    <name type="scientific">candidate division WOR-3 bacterium</name>
    <dbReference type="NCBI Taxonomy" id="2052148"/>
    <lineage>
        <taxon>Bacteria</taxon>
        <taxon>Bacteria division WOR-3</taxon>
    </lineage>
</organism>
<accession>A0A660SEU8</accession>
<evidence type="ECO:0000313" key="7">
    <source>
        <dbReference type="EMBL" id="RKX69314.1"/>
    </source>
</evidence>
<evidence type="ECO:0000259" key="5">
    <source>
        <dbReference type="Pfam" id="PF00389"/>
    </source>
</evidence>
<evidence type="ECO:0000256" key="1">
    <source>
        <dbReference type="ARBA" id="ARBA00005854"/>
    </source>
</evidence>
<evidence type="ECO:0000256" key="4">
    <source>
        <dbReference type="RuleBase" id="RU003719"/>
    </source>
</evidence>
<dbReference type="Proteomes" id="UP000268469">
    <property type="component" value="Unassembled WGS sequence"/>
</dbReference>
<dbReference type="Pfam" id="PF02826">
    <property type="entry name" value="2-Hacid_dh_C"/>
    <property type="match status" value="1"/>
</dbReference>
<dbReference type="PANTHER" id="PTHR42938">
    <property type="entry name" value="FORMATE DEHYDROGENASE 1"/>
    <property type="match status" value="1"/>
</dbReference>
<dbReference type="PANTHER" id="PTHR42938:SF47">
    <property type="entry name" value="HYDROXYPYRUVATE REDUCTASE"/>
    <property type="match status" value="1"/>
</dbReference>
<reference evidence="7 8" key="1">
    <citation type="submission" date="2018-06" db="EMBL/GenBank/DDBJ databases">
        <title>Extensive metabolic versatility and redundancy in microbially diverse, dynamic hydrothermal sediments.</title>
        <authorList>
            <person name="Dombrowski N."/>
            <person name="Teske A."/>
            <person name="Baker B.J."/>
        </authorList>
    </citation>
    <scope>NUCLEOTIDE SEQUENCE [LARGE SCALE GENOMIC DNA]</scope>
    <source>
        <strain evidence="7">B36_G15</strain>
    </source>
</reference>
<gene>
    <name evidence="7" type="ORF">DRP53_08550</name>
</gene>
<dbReference type="AlphaFoldDB" id="A0A660SEU8"/>
<evidence type="ECO:0000313" key="8">
    <source>
        <dbReference type="Proteomes" id="UP000268469"/>
    </source>
</evidence>
<sequence length="300" mass="32430">MKILISDPIAPEGVEVLKAAGFDVVEKPDIGHEDLVKEIGEYDAIIVRSRTKVRSDVLANAQKLKVIGRAGIGLDNIDLDVAREKGIKVLNTPGATSVSVAELALGFMFALARHIPQASASTTSGRWEKKKFKGNELFGKTLGIIGVGRIGTEVAKRAKALGMKVLGYDPYVQSSEYAEMVDLDRLLSEADIITLHLPKTDETAHMIGKAEFGKMKDGVWLVNCARGGIVDEDALYEALKSGKVDRAAIDVFEKEPPEGTRLFEFERVIATPHIGAQAAEGQKRAGIEIAEKVRDALKGL</sequence>
<dbReference type="EMBL" id="QNBE01000092">
    <property type="protein sequence ID" value="RKX69314.1"/>
    <property type="molecule type" value="Genomic_DNA"/>
</dbReference>
<comment type="caution">
    <text evidence="7">The sequence shown here is derived from an EMBL/GenBank/DDBJ whole genome shotgun (WGS) entry which is preliminary data.</text>
</comment>
<name>A0A660SEU8_UNCW3</name>
<comment type="similarity">
    <text evidence="1 4">Belongs to the D-isomer specific 2-hydroxyacid dehydrogenase family.</text>
</comment>
<dbReference type="PROSITE" id="PS00670">
    <property type="entry name" value="D_2_HYDROXYACID_DH_2"/>
    <property type="match status" value="1"/>
</dbReference>
<dbReference type="GO" id="GO:0016616">
    <property type="term" value="F:oxidoreductase activity, acting on the CH-OH group of donors, NAD or NADP as acceptor"/>
    <property type="evidence" value="ECO:0007669"/>
    <property type="project" value="InterPro"/>
</dbReference>
<dbReference type="GO" id="GO:0051287">
    <property type="term" value="F:NAD binding"/>
    <property type="evidence" value="ECO:0007669"/>
    <property type="project" value="InterPro"/>
</dbReference>
<dbReference type="InterPro" id="IPR029752">
    <property type="entry name" value="D-isomer_DH_CS1"/>
</dbReference>
<dbReference type="Gene3D" id="3.40.50.720">
    <property type="entry name" value="NAD(P)-binding Rossmann-like Domain"/>
    <property type="match status" value="2"/>
</dbReference>
<evidence type="ECO:0000256" key="3">
    <source>
        <dbReference type="ARBA" id="ARBA00023027"/>
    </source>
</evidence>
<protein>
    <submittedName>
        <fullName evidence="7">3-phosphoglycerate dehydrogenase</fullName>
    </submittedName>
</protein>
<keyword evidence="3" id="KW-0520">NAD</keyword>
<dbReference type="SUPFAM" id="SSF51735">
    <property type="entry name" value="NAD(P)-binding Rossmann-fold domains"/>
    <property type="match status" value="1"/>
</dbReference>
<keyword evidence="2 4" id="KW-0560">Oxidoreductase</keyword>
<dbReference type="FunFam" id="3.40.50.720:FF:000021">
    <property type="entry name" value="D-3-phosphoglycerate dehydrogenase"/>
    <property type="match status" value="1"/>
</dbReference>
<evidence type="ECO:0000259" key="6">
    <source>
        <dbReference type="Pfam" id="PF02826"/>
    </source>
</evidence>
<dbReference type="CDD" id="cd12173">
    <property type="entry name" value="PGDH_4"/>
    <property type="match status" value="1"/>
</dbReference>
<feature type="domain" description="D-isomer specific 2-hydroxyacid dehydrogenase catalytic" evidence="5">
    <location>
        <begin position="3"/>
        <end position="299"/>
    </location>
</feature>
<feature type="domain" description="D-isomer specific 2-hydroxyacid dehydrogenase NAD-binding" evidence="6">
    <location>
        <begin position="105"/>
        <end position="275"/>
    </location>
</feature>
<proteinExistence type="inferred from homology"/>
<dbReference type="InterPro" id="IPR006139">
    <property type="entry name" value="D-isomer_2_OHA_DH_cat_dom"/>
</dbReference>
<dbReference type="InterPro" id="IPR006140">
    <property type="entry name" value="D-isomer_DH_NAD-bd"/>
</dbReference>
<dbReference type="SUPFAM" id="SSF52283">
    <property type="entry name" value="Formate/glycerate dehydrogenase catalytic domain-like"/>
    <property type="match status" value="1"/>
</dbReference>
<evidence type="ECO:0000256" key="2">
    <source>
        <dbReference type="ARBA" id="ARBA00023002"/>
    </source>
</evidence>
<dbReference type="InterPro" id="IPR029753">
    <property type="entry name" value="D-isomer_DH_CS"/>
</dbReference>
<dbReference type="Pfam" id="PF00389">
    <property type="entry name" value="2-Hacid_dh"/>
    <property type="match status" value="1"/>
</dbReference>